<gene>
    <name evidence="2" type="ORF">T05_14054</name>
    <name evidence="1" type="ORF">T05_14266</name>
</gene>
<proteinExistence type="predicted"/>
<dbReference type="AlphaFoldDB" id="A0A0V0T557"/>
<dbReference type="Proteomes" id="UP000055048">
    <property type="component" value="Unassembled WGS sequence"/>
</dbReference>
<keyword evidence="3" id="KW-1185">Reference proteome</keyword>
<evidence type="ECO:0000313" key="3">
    <source>
        <dbReference type="Proteomes" id="UP000055048"/>
    </source>
</evidence>
<sequence length="86" mass="9678">MQITIAIKGALSSVRAHSFKGVMKEKSENAVDAKRNAESTKLGKKLNSAFLLFILYYGIEVPLPKNRFPALRYANNDRHKRCLIVS</sequence>
<evidence type="ECO:0000313" key="2">
    <source>
        <dbReference type="EMBL" id="KRX43290.1"/>
    </source>
</evidence>
<dbReference type="EMBL" id="JYDJ01000632">
    <property type="protein sequence ID" value="KRX34102.1"/>
    <property type="molecule type" value="Genomic_DNA"/>
</dbReference>
<reference evidence="1 3" key="1">
    <citation type="submission" date="2015-01" db="EMBL/GenBank/DDBJ databases">
        <title>Evolution of Trichinella species and genotypes.</title>
        <authorList>
            <person name="Korhonen P.K."/>
            <person name="Edoardo P."/>
            <person name="Giuseppe L.R."/>
            <person name="Gasser R.B."/>
        </authorList>
    </citation>
    <scope>NUCLEOTIDE SEQUENCE [LARGE SCALE GENOMIC DNA]</scope>
    <source>
        <strain evidence="1">ISS417</strain>
    </source>
</reference>
<evidence type="ECO:0000313" key="1">
    <source>
        <dbReference type="EMBL" id="KRX34102.1"/>
    </source>
</evidence>
<accession>A0A0V0T557</accession>
<name>A0A0V0T557_9BILA</name>
<dbReference type="EMBL" id="JYDJ01000123">
    <property type="protein sequence ID" value="KRX43290.1"/>
    <property type="molecule type" value="Genomic_DNA"/>
</dbReference>
<organism evidence="1 3">
    <name type="scientific">Trichinella murrelli</name>
    <dbReference type="NCBI Taxonomy" id="144512"/>
    <lineage>
        <taxon>Eukaryota</taxon>
        <taxon>Metazoa</taxon>
        <taxon>Ecdysozoa</taxon>
        <taxon>Nematoda</taxon>
        <taxon>Enoplea</taxon>
        <taxon>Dorylaimia</taxon>
        <taxon>Trichinellida</taxon>
        <taxon>Trichinellidae</taxon>
        <taxon>Trichinella</taxon>
    </lineage>
</organism>
<protein>
    <submittedName>
        <fullName evidence="1">Uncharacterized protein</fullName>
    </submittedName>
</protein>
<comment type="caution">
    <text evidence="1">The sequence shown here is derived from an EMBL/GenBank/DDBJ whole genome shotgun (WGS) entry which is preliminary data.</text>
</comment>